<dbReference type="GO" id="GO:0019877">
    <property type="term" value="P:diaminopimelate biosynthetic process"/>
    <property type="evidence" value="ECO:0007669"/>
    <property type="project" value="UniProtKB-KW"/>
</dbReference>
<evidence type="ECO:0000256" key="11">
    <source>
        <dbReference type="ARBA" id="ARBA00022915"/>
    </source>
</evidence>
<evidence type="ECO:0000256" key="9">
    <source>
        <dbReference type="ARBA" id="ARBA00022801"/>
    </source>
</evidence>
<dbReference type="EMBL" id="WJNH01000016">
    <property type="protein sequence ID" value="MRG88135.1"/>
    <property type="molecule type" value="Genomic_DNA"/>
</dbReference>
<reference evidence="16 17" key="1">
    <citation type="submission" date="2019-11" db="EMBL/GenBank/DDBJ databases">
        <authorList>
            <person name="Li J."/>
        </authorList>
    </citation>
    <scope>NUCLEOTIDE SEQUENCE [LARGE SCALE GENOMIC DNA]</scope>
    <source>
        <strain evidence="16 17">J4</strain>
    </source>
</reference>
<comment type="cofactor">
    <cofactor evidence="1">
        <name>Co(2+)</name>
        <dbReference type="ChEBI" id="CHEBI:48828"/>
    </cofactor>
</comment>
<gene>
    <name evidence="16" type="ORF">GH754_17910</name>
</gene>
<evidence type="ECO:0000256" key="10">
    <source>
        <dbReference type="ARBA" id="ARBA00022833"/>
    </source>
</evidence>
<sequence length="387" mass="43146">MIKMKIVQPLDYLKQIVQIDTTNPPGNELPLAETLKNLLDSVGIPNTLLIHGENRANLIAELVGNKNTDKVLGLSGHMDVVPIGDKVWKYPPFSAHEADGKLYGRGTSDMKGGLVALLYAMIQIKQENISFSGKIKFLMTFGEEIGATGAKELVRLGHMDDVSALVIAEPTNNEIYTAEKGVLWLEVKTYGEIAHGSQPESGVNAIEHMYYLLRGIQEEFKMDVQEDELLGKPTLNISLIDGGVNTNVVPDTCRLQIDIRTIPSQSHQDIISELHKLFKTIQCKVPNLLYDMKIINELPSLKTPSSDSFVQFFQKEAEDFFKSERRLRGIPVYTDGAVLKKTDSTIPVVIFGPGDLSKAHETNEHIEIGAFHRSISFFKQIIKNYLK</sequence>
<comment type="pathway">
    <text evidence="3">Amino-acid biosynthesis; L-lysine biosynthesis via DAP pathway; LL-2,6-diaminopimelate from (S)-tetrahydrodipicolinate (succinylase route): step 3/3.</text>
</comment>
<dbReference type="InterPro" id="IPR036264">
    <property type="entry name" value="Bact_exopeptidase_dim_dom"/>
</dbReference>
<evidence type="ECO:0000313" key="16">
    <source>
        <dbReference type="EMBL" id="MRG88135.1"/>
    </source>
</evidence>
<dbReference type="CDD" id="cd08659">
    <property type="entry name" value="M20_ArgE_DapE-like"/>
    <property type="match status" value="1"/>
</dbReference>
<comment type="similarity">
    <text evidence="4">Belongs to the peptidase M20A family.</text>
</comment>
<comment type="caution">
    <text evidence="16">The sequence shown here is derived from an EMBL/GenBank/DDBJ whole genome shotgun (WGS) entry which is preliminary data.</text>
</comment>
<dbReference type="AlphaFoldDB" id="A0A6G1XB48"/>
<dbReference type="InterPro" id="IPR002933">
    <property type="entry name" value="Peptidase_M20"/>
</dbReference>
<dbReference type="SUPFAM" id="SSF55031">
    <property type="entry name" value="Bacterial exopeptidase dimerisation domain"/>
    <property type="match status" value="1"/>
</dbReference>
<evidence type="ECO:0000256" key="1">
    <source>
        <dbReference type="ARBA" id="ARBA00001941"/>
    </source>
</evidence>
<keyword evidence="10" id="KW-0862">Zinc</keyword>
<dbReference type="PANTHER" id="PTHR43808:SF8">
    <property type="entry name" value="PEPTIDASE M20 DIMERISATION DOMAIN-CONTAINING PROTEIN"/>
    <property type="match status" value="1"/>
</dbReference>
<keyword evidence="11" id="KW-0220">Diaminopimelate biosynthesis</keyword>
<protein>
    <recommendedName>
        <fullName evidence="6">Probable succinyl-diaminopimelate desuccinylase</fullName>
        <ecNumber evidence="5">3.5.1.18</ecNumber>
    </recommendedName>
</protein>
<dbReference type="Gene3D" id="3.30.70.360">
    <property type="match status" value="1"/>
</dbReference>
<dbReference type="InterPro" id="IPR001261">
    <property type="entry name" value="ArgE/DapE_CS"/>
</dbReference>
<dbReference type="PANTHER" id="PTHR43808">
    <property type="entry name" value="ACETYLORNITHINE DEACETYLASE"/>
    <property type="match status" value="1"/>
</dbReference>
<dbReference type="InterPro" id="IPR050072">
    <property type="entry name" value="Peptidase_M20A"/>
</dbReference>
<evidence type="ECO:0000313" key="17">
    <source>
        <dbReference type="Proteomes" id="UP000480185"/>
    </source>
</evidence>
<dbReference type="Pfam" id="PF01546">
    <property type="entry name" value="Peptidase_M20"/>
    <property type="match status" value="1"/>
</dbReference>
<keyword evidence="12" id="KW-0457">Lysine biosynthesis</keyword>
<evidence type="ECO:0000256" key="4">
    <source>
        <dbReference type="ARBA" id="ARBA00006247"/>
    </source>
</evidence>
<dbReference type="Gene3D" id="3.40.630.10">
    <property type="entry name" value="Zn peptidases"/>
    <property type="match status" value="2"/>
</dbReference>
<dbReference type="NCBIfam" id="TIGR01910">
    <property type="entry name" value="DapE-ArgE"/>
    <property type="match status" value="1"/>
</dbReference>
<keyword evidence="17" id="KW-1185">Reference proteome</keyword>
<keyword evidence="8" id="KW-0479">Metal-binding</keyword>
<evidence type="ECO:0000256" key="13">
    <source>
        <dbReference type="ARBA" id="ARBA00023285"/>
    </source>
</evidence>
<dbReference type="Pfam" id="PF07687">
    <property type="entry name" value="M20_dimer"/>
    <property type="match status" value="1"/>
</dbReference>
<evidence type="ECO:0000256" key="7">
    <source>
        <dbReference type="ARBA" id="ARBA00022605"/>
    </source>
</evidence>
<evidence type="ECO:0000256" key="14">
    <source>
        <dbReference type="ARBA" id="ARBA00051301"/>
    </source>
</evidence>
<evidence type="ECO:0000256" key="6">
    <source>
        <dbReference type="ARBA" id="ARBA00016853"/>
    </source>
</evidence>
<dbReference type="SUPFAM" id="SSF53187">
    <property type="entry name" value="Zn-dependent exopeptidases"/>
    <property type="match status" value="1"/>
</dbReference>
<dbReference type="InterPro" id="IPR011650">
    <property type="entry name" value="Peptidase_M20_dimer"/>
</dbReference>
<keyword evidence="13" id="KW-0170">Cobalt</keyword>
<dbReference type="Proteomes" id="UP000480185">
    <property type="component" value="Unassembled WGS sequence"/>
</dbReference>
<dbReference type="GO" id="GO:0009014">
    <property type="term" value="F:succinyl-diaminopimelate desuccinylase activity"/>
    <property type="evidence" value="ECO:0007669"/>
    <property type="project" value="UniProtKB-EC"/>
</dbReference>
<comment type="cofactor">
    <cofactor evidence="2">
        <name>Zn(2+)</name>
        <dbReference type="ChEBI" id="CHEBI:29105"/>
    </cofactor>
</comment>
<evidence type="ECO:0000256" key="2">
    <source>
        <dbReference type="ARBA" id="ARBA00001947"/>
    </source>
</evidence>
<dbReference type="GO" id="GO:0009089">
    <property type="term" value="P:lysine biosynthetic process via diaminopimelate"/>
    <property type="evidence" value="ECO:0007669"/>
    <property type="project" value="UniProtKB-UniPathway"/>
</dbReference>
<evidence type="ECO:0000256" key="12">
    <source>
        <dbReference type="ARBA" id="ARBA00023154"/>
    </source>
</evidence>
<evidence type="ECO:0000259" key="15">
    <source>
        <dbReference type="Pfam" id="PF07687"/>
    </source>
</evidence>
<dbReference type="UniPathway" id="UPA00034">
    <property type="reaction ID" value="UER00021"/>
</dbReference>
<dbReference type="EC" id="3.5.1.18" evidence="5"/>
<dbReference type="GO" id="GO:0046872">
    <property type="term" value="F:metal ion binding"/>
    <property type="evidence" value="ECO:0007669"/>
    <property type="project" value="UniProtKB-KW"/>
</dbReference>
<dbReference type="NCBIfam" id="NF006365">
    <property type="entry name" value="PRK08588.1"/>
    <property type="match status" value="1"/>
</dbReference>
<feature type="domain" description="Peptidase M20 dimerisation" evidence="15">
    <location>
        <begin position="177"/>
        <end position="280"/>
    </location>
</feature>
<evidence type="ECO:0000256" key="5">
    <source>
        <dbReference type="ARBA" id="ARBA00011921"/>
    </source>
</evidence>
<accession>A0A6G1XB48</accession>
<evidence type="ECO:0000256" key="8">
    <source>
        <dbReference type="ARBA" id="ARBA00022723"/>
    </source>
</evidence>
<dbReference type="OrthoDB" id="9792335at2"/>
<evidence type="ECO:0000256" key="3">
    <source>
        <dbReference type="ARBA" id="ARBA00005130"/>
    </source>
</evidence>
<dbReference type="PROSITE" id="PS00759">
    <property type="entry name" value="ARGE_DAPE_CPG2_2"/>
    <property type="match status" value="1"/>
</dbReference>
<dbReference type="InterPro" id="IPR010182">
    <property type="entry name" value="ArgE/DapE"/>
</dbReference>
<organism evidence="16 17">
    <name type="scientific">Salinibacillus xinjiangensis</name>
    <dbReference type="NCBI Taxonomy" id="1229268"/>
    <lineage>
        <taxon>Bacteria</taxon>
        <taxon>Bacillati</taxon>
        <taxon>Bacillota</taxon>
        <taxon>Bacilli</taxon>
        <taxon>Bacillales</taxon>
        <taxon>Bacillaceae</taxon>
        <taxon>Salinibacillus</taxon>
    </lineage>
</organism>
<dbReference type="PROSITE" id="PS00758">
    <property type="entry name" value="ARGE_DAPE_CPG2_1"/>
    <property type="match status" value="1"/>
</dbReference>
<keyword evidence="7" id="KW-0028">Amino-acid biosynthesis</keyword>
<comment type="catalytic activity">
    <reaction evidence="14">
        <text>N-succinyl-(2S,6S)-2,6-diaminopimelate + H2O = (2S,6S)-2,6-diaminopimelate + succinate</text>
        <dbReference type="Rhea" id="RHEA:22608"/>
        <dbReference type="ChEBI" id="CHEBI:15377"/>
        <dbReference type="ChEBI" id="CHEBI:30031"/>
        <dbReference type="ChEBI" id="CHEBI:57609"/>
        <dbReference type="ChEBI" id="CHEBI:58087"/>
        <dbReference type="EC" id="3.5.1.18"/>
    </reaction>
</comment>
<keyword evidence="9" id="KW-0378">Hydrolase</keyword>
<name>A0A6G1XB48_9BACI</name>
<proteinExistence type="inferred from homology"/>